<protein>
    <recommendedName>
        <fullName evidence="1">CHK kinase-like domain-containing protein</fullName>
    </recommendedName>
</protein>
<dbReference type="AlphaFoldDB" id="A0AA38I559"/>
<dbReference type="PANTHER" id="PTHR11012">
    <property type="entry name" value="PROTEIN KINASE-LIKE DOMAIN-CONTAINING"/>
    <property type="match status" value="1"/>
</dbReference>
<evidence type="ECO:0000259" key="1">
    <source>
        <dbReference type="SMART" id="SM00587"/>
    </source>
</evidence>
<dbReference type="InterPro" id="IPR011009">
    <property type="entry name" value="Kinase-like_dom_sf"/>
</dbReference>
<dbReference type="InterPro" id="IPR015897">
    <property type="entry name" value="CHK_kinase-like"/>
</dbReference>
<dbReference type="Proteomes" id="UP001168821">
    <property type="component" value="Unassembled WGS sequence"/>
</dbReference>
<organism evidence="2 3">
    <name type="scientific">Zophobas morio</name>
    <dbReference type="NCBI Taxonomy" id="2755281"/>
    <lineage>
        <taxon>Eukaryota</taxon>
        <taxon>Metazoa</taxon>
        <taxon>Ecdysozoa</taxon>
        <taxon>Arthropoda</taxon>
        <taxon>Hexapoda</taxon>
        <taxon>Insecta</taxon>
        <taxon>Pterygota</taxon>
        <taxon>Neoptera</taxon>
        <taxon>Endopterygota</taxon>
        <taxon>Coleoptera</taxon>
        <taxon>Polyphaga</taxon>
        <taxon>Cucujiformia</taxon>
        <taxon>Tenebrionidae</taxon>
        <taxon>Zophobas</taxon>
    </lineage>
</organism>
<evidence type="ECO:0000313" key="3">
    <source>
        <dbReference type="Proteomes" id="UP001168821"/>
    </source>
</evidence>
<sequence length="405" mass="46955">MELLKERPDIISFLENVAKEQGMRNYKLTNIQTNKEKEGNMGLIIMATIEETTTNKKLNLVVKAAFLDEDVRQNVPIERAFLNEIYFYTEVYPTFKKFERECGILHGINFVPKCYKTLTDNGKEMLCLDNLKASNFEIFDKNLNLDHEHVSLIFKTYGKFHAYSFAMQDQRPEEYAKLVGKFYNIYCEFLDNPNENIKNYLKGSGKVIEECLIPGEDDEAIEKYKKYVDYGIVQQMIEVVTADCDHSVVLHGDCWSNNMIFKYETENDVKKPIDMRFLDLQVVKVGSPACDLSYALYSGAFKDVYDNLDDYLKIYYESFSSLLKGLGSDPEKLFPFEALKNHWKKYARFGMIMAYGILTVKSPGKKVVQITGDDESSNKLVGEENKNFRRRLRELVKHMAKIDAL</sequence>
<dbReference type="InterPro" id="IPR004119">
    <property type="entry name" value="EcKL"/>
</dbReference>
<dbReference type="SMART" id="SM00587">
    <property type="entry name" value="CHK"/>
    <property type="match status" value="1"/>
</dbReference>
<accession>A0AA38I559</accession>
<dbReference type="EMBL" id="JALNTZ010000006">
    <property type="protein sequence ID" value="KAJ3649623.1"/>
    <property type="molecule type" value="Genomic_DNA"/>
</dbReference>
<keyword evidence="3" id="KW-1185">Reference proteome</keyword>
<evidence type="ECO:0000313" key="2">
    <source>
        <dbReference type="EMBL" id="KAJ3649623.1"/>
    </source>
</evidence>
<dbReference type="Pfam" id="PF02958">
    <property type="entry name" value="EcKL"/>
    <property type="match status" value="1"/>
</dbReference>
<proteinExistence type="predicted"/>
<name>A0AA38I559_9CUCU</name>
<dbReference type="Gene3D" id="3.90.1200.10">
    <property type="match status" value="1"/>
</dbReference>
<reference evidence="2" key="1">
    <citation type="journal article" date="2023" name="G3 (Bethesda)">
        <title>Whole genome assemblies of Zophobas morio and Tenebrio molitor.</title>
        <authorList>
            <person name="Kaur S."/>
            <person name="Stinson S.A."/>
            <person name="diCenzo G.C."/>
        </authorList>
    </citation>
    <scope>NUCLEOTIDE SEQUENCE</scope>
    <source>
        <strain evidence="2">QUZm001</strain>
    </source>
</reference>
<dbReference type="PANTHER" id="PTHR11012:SF30">
    <property type="entry name" value="PROTEIN KINASE-LIKE DOMAIN-CONTAINING"/>
    <property type="match status" value="1"/>
</dbReference>
<comment type="caution">
    <text evidence="2">The sequence shown here is derived from an EMBL/GenBank/DDBJ whole genome shotgun (WGS) entry which is preliminary data.</text>
</comment>
<feature type="domain" description="CHK kinase-like" evidence="1">
    <location>
        <begin position="126"/>
        <end position="325"/>
    </location>
</feature>
<gene>
    <name evidence="2" type="ORF">Zmor_021354</name>
</gene>
<dbReference type="SUPFAM" id="SSF56112">
    <property type="entry name" value="Protein kinase-like (PK-like)"/>
    <property type="match status" value="1"/>
</dbReference>